<dbReference type="OrthoDB" id="2417874at2759"/>
<comment type="caution">
    <text evidence="1">The sequence shown here is derived from an EMBL/GenBank/DDBJ whole genome shotgun (WGS) entry which is preliminary data.</text>
</comment>
<accession>A0A9N9BJ99</accession>
<organism evidence="1 2">
    <name type="scientific">Cetraspora pellucida</name>
    <dbReference type="NCBI Taxonomy" id="1433469"/>
    <lineage>
        <taxon>Eukaryota</taxon>
        <taxon>Fungi</taxon>
        <taxon>Fungi incertae sedis</taxon>
        <taxon>Mucoromycota</taxon>
        <taxon>Glomeromycotina</taxon>
        <taxon>Glomeromycetes</taxon>
        <taxon>Diversisporales</taxon>
        <taxon>Gigasporaceae</taxon>
        <taxon>Cetraspora</taxon>
    </lineage>
</organism>
<dbReference type="AlphaFoldDB" id="A0A9N9BJ99"/>
<dbReference type="Proteomes" id="UP000789759">
    <property type="component" value="Unassembled WGS sequence"/>
</dbReference>
<sequence>PIKTKAWPDRWKPFIKAWKKIEESIGKNKELWLWTPKSISLANEQGNTYSVKKIVEFLRNKSISTLITQNNLTKKYSNLVMLFHCN</sequence>
<keyword evidence="2" id="KW-1185">Reference proteome</keyword>
<protein>
    <submittedName>
        <fullName evidence="1">23443_t:CDS:1</fullName>
    </submittedName>
</protein>
<proteinExistence type="predicted"/>
<name>A0A9N9BJ99_9GLOM</name>
<gene>
    <name evidence="1" type="ORF">CPELLU_LOCUS5434</name>
</gene>
<dbReference type="EMBL" id="CAJVQA010003091">
    <property type="protein sequence ID" value="CAG8566104.1"/>
    <property type="molecule type" value="Genomic_DNA"/>
</dbReference>
<reference evidence="1" key="1">
    <citation type="submission" date="2021-06" db="EMBL/GenBank/DDBJ databases">
        <authorList>
            <person name="Kallberg Y."/>
            <person name="Tangrot J."/>
            <person name="Rosling A."/>
        </authorList>
    </citation>
    <scope>NUCLEOTIDE SEQUENCE</scope>
    <source>
        <strain evidence="1">FL966</strain>
    </source>
</reference>
<evidence type="ECO:0000313" key="2">
    <source>
        <dbReference type="Proteomes" id="UP000789759"/>
    </source>
</evidence>
<evidence type="ECO:0000313" key="1">
    <source>
        <dbReference type="EMBL" id="CAG8566104.1"/>
    </source>
</evidence>
<feature type="non-terminal residue" evidence="1">
    <location>
        <position position="1"/>
    </location>
</feature>